<accession>A0AB73SXN0</accession>
<gene>
    <name evidence="3" type="ORF">C7383_12234</name>
</gene>
<comment type="caution">
    <text evidence="3">The sequence shown here is derived from an EMBL/GenBank/DDBJ whole genome shotgun (WGS) entry which is preliminary data.</text>
</comment>
<dbReference type="AlphaFoldDB" id="A0AB73SXN0"/>
<feature type="transmembrane region" description="Helical" evidence="1">
    <location>
        <begin position="71"/>
        <end position="89"/>
    </location>
</feature>
<protein>
    <submittedName>
        <fullName evidence="3">Helix-turn-helix protein</fullName>
    </submittedName>
</protein>
<keyword evidence="1" id="KW-0472">Membrane</keyword>
<evidence type="ECO:0000259" key="2">
    <source>
        <dbReference type="PROSITE" id="PS50943"/>
    </source>
</evidence>
<reference evidence="3 4" key="1">
    <citation type="submission" date="2018-05" db="EMBL/GenBank/DDBJ databases">
        <authorList>
            <person name="Goeker M."/>
            <person name="Huntemann M."/>
            <person name="Clum A."/>
            <person name="Pillay M."/>
            <person name="Palaniappan K."/>
            <person name="Varghese N."/>
            <person name="Mikhailova N."/>
            <person name="Stamatis D."/>
            <person name="Reddy T."/>
            <person name="Daum C."/>
            <person name="Shapiro N."/>
            <person name="Ivanova N."/>
            <person name="Kyrpides N."/>
            <person name="Woyke T."/>
        </authorList>
    </citation>
    <scope>NUCLEOTIDE SEQUENCE [LARGE SCALE GENOMIC DNA]</scope>
    <source>
        <strain evidence="3 4">DSM 26524</strain>
    </source>
</reference>
<dbReference type="Pfam" id="PF01381">
    <property type="entry name" value="HTH_3"/>
    <property type="match status" value="1"/>
</dbReference>
<feature type="transmembrane region" description="Helical" evidence="1">
    <location>
        <begin position="32"/>
        <end position="51"/>
    </location>
</feature>
<name>A0AB73SXN0_9FIRM</name>
<dbReference type="EMBL" id="QGGY01000022">
    <property type="protein sequence ID" value="PWJ72120.1"/>
    <property type="molecule type" value="Genomic_DNA"/>
</dbReference>
<organism evidence="3 4">
    <name type="scientific">Murimonas intestini</name>
    <dbReference type="NCBI Taxonomy" id="1337051"/>
    <lineage>
        <taxon>Bacteria</taxon>
        <taxon>Bacillati</taxon>
        <taxon>Bacillota</taxon>
        <taxon>Clostridia</taxon>
        <taxon>Lachnospirales</taxon>
        <taxon>Lachnospiraceae</taxon>
        <taxon>Murimonas</taxon>
    </lineage>
</organism>
<evidence type="ECO:0000313" key="4">
    <source>
        <dbReference type="Proteomes" id="UP000245412"/>
    </source>
</evidence>
<keyword evidence="4" id="KW-1185">Reference proteome</keyword>
<proteinExistence type="predicted"/>
<dbReference type="CDD" id="cd00093">
    <property type="entry name" value="HTH_XRE"/>
    <property type="match status" value="1"/>
</dbReference>
<evidence type="ECO:0000256" key="1">
    <source>
        <dbReference type="SAM" id="Phobius"/>
    </source>
</evidence>
<dbReference type="GO" id="GO:0003677">
    <property type="term" value="F:DNA binding"/>
    <property type="evidence" value="ECO:0007669"/>
    <property type="project" value="InterPro"/>
</dbReference>
<dbReference type="SUPFAM" id="SSF47413">
    <property type="entry name" value="lambda repressor-like DNA-binding domains"/>
    <property type="match status" value="1"/>
</dbReference>
<dbReference type="Gene3D" id="1.10.260.40">
    <property type="entry name" value="lambda repressor-like DNA-binding domains"/>
    <property type="match status" value="1"/>
</dbReference>
<keyword evidence="1" id="KW-0812">Transmembrane</keyword>
<dbReference type="Proteomes" id="UP000245412">
    <property type="component" value="Unassembled WGS sequence"/>
</dbReference>
<sequence>MSQQELDDLAGVSQQTIIQLERNRYNPSLENFGKSSIVALIWLVVIINVIAKFTGGGSFGIIEYLQYTNTLQWVYTSTIIVKIPSVFVVRKLE</sequence>
<keyword evidence="1" id="KW-1133">Transmembrane helix</keyword>
<evidence type="ECO:0000313" key="3">
    <source>
        <dbReference type="EMBL" id="PWJ72120.1"/>
    </source>
</evidence>
<dbReference type="InterPro" id="IPR001387">
    <property type="entry name" value="Cro/C1-type_HTH"/>
</dbReference>
<feature type="domain" description="HTH cro/C1-type" evidence="2">
    <location>
        <begin position="1"/>
        <end position="31"/>
    </location>
</feature>
<dbReference type="PROSITE" id="PS50943">
    <property type="entry name" value="HTH_CROC1"/>
    <property type="match status" value="1"/>
</dbReference>
<dbReference type="InterPro" id="IPR010982">
    <property type="entry name" value="Lambda_DNA-bd_dom_sf"/>
</dbReference>